<dbReference type="Proteomes" id="UP001472677">
    <property type="component" value="Unassembled WGS sequence"/>
</dbReference>
<evidence type="ECO:0000313" key="2">
    <source>
        <dbReference type="EMBL" id="KAK8512552.1"/>
    </source>
</evidence>
<evidence type="ECO:0000313" key="3">
    <source>
        <dbReference type="Proteomes" id="UP001472677"/>
    </source>
</evidence>
<protein>
    <submittedName>
        <fullName evidence="2">Uncharacterized protein</fullName>
    </submittedName>
</protein>
<reference evidence="2 3" key="1">
    <citation type="journal article" date="2024" name="G3 (Bethesda)">
        <title>Genome assembly of Hibiscus sabdariffa L. provides insights into metabolisms of medicinal natural products.</title>
        <authorList>
            <person name="Kim T."/>
        </authorList>
    </citation>
    <scope>NUCLEOTIDE SEQUENCE [LARGE SCALE GENOMIC DNA]</scope>
    <source>
        <strain evidence="2">TK-2024</strain>
        <tissue evidence="2">Old leaves</tissue>
    </source>
</reference>
<accession>A0ABR2BZK8</accession>
<organism evidence="2 3">
    <name type="scientific">Hibiscus sabdariffa</name>
    <name type="common">roselle</name>
    <dbReference type="NCBI Taxonomy" id="183260"/>
    <lineage>
        <taxon>Eukaryota</taxon>
        <taxon>Viridiplantae</taxon>
        <taxon>Streptophyta</taxon>
        <taxon>Embryophyta</taxon>
        <taxon>Tracheophyta</taxon>
        <taxon>Spermatophyta</taxon>
        <taxon>Magnoliopsida</taxon>
        <taxon>eudicotyledons</taxon>
        <taxon>Gunneridae</taxon>
        <taxon>Pentapetalae</taxon>
        <taxon>rosids</taxon>
        <taxon>malvids</taxon>
        <taxon>Malvales</taxon>
        <taxon>Malvaceae</taxon>
        <taxon>Malvoideae</taxon>
        <taxon>Hibiscus</taxon>
    </lineage>
</organism>
<comment type="caution">
    <text evidence="2">The sequence shown here is derived from an EMBL/GenBank/DDBJ whole genome shotgun (WGS) entry which is preliminary data.</text>
</comment>
<evidence type="ECO:0000256" key="1">
    <source>
        <dbReference type="SAM" id="SignalP"/>
    </source>
</evidence>
<name>A0ABR2BZK8_9ROSI</name>
<dbReference type="EMBL" id="JBBPBM010000072">
    <property type="protein sequence ID" value="KAK8512552.1"/>
    <property type="molecule type" value="Genomic_DNA"/>
</dbReference>
<sequence>MVLCFLHPSLSSLGLVLQSLISFLFRNPTARTDPSLKSFNLVGKFSDFPAKADTAPAMVEQEPAFLEEEEAEEKIQEPEKKQASPVLLTVVAQE</sequence>
<keyword evidence="1" id="KW-0732">Signal</keyword>
<feature type="chain" id="PRO_5046581997" evidence="1">
    <location>
        <begin position="19"/>
        <end position="94"/>
    </location>
</feature>
<gene>
    <name evidence="2" type="ORF">V6N12_075127</name>
</gene>
<feature type="signal peptide" evidence="1">
    <location>
        <begin position="1"/>
        <end position="18"/>
    </location>
</feature>
<proteinExistence type="predicted"/>
<keyword evidence="3" id="KW-1185">Reference proteome</keyword>